<gene>
    <name evidence="1" type="ORF">E2C01_020989</name>
</gene>
<name>A0A5B7E382_PORTR</name>
<dbReference type="AlphaFoldDB" id="A0A5B7E382"/>
<organism evidence="1 2">
    <name type="scientific">Portunus trituberculatus</name>
    <name type="common">Swimming crab</name>
    <name type="synonym">Neptunus trituberculatus</name>
    <dbReference type="NCBI Taxonomy" id="210409"/>
    <lineage>
        <taxon>Eukaryota</taxon>
        <taxon>Metazoa</taxon>
        <taxon>Ecdysozoa</taxon>
        <taxon>Arthropoda</taxon>
        <taxon>Crustacea</taxon>
        <taxon>Multicrustacea</taxon>
        <taxon>Malacostraca</taxon>
        <taxon>Eumalacostraca</taxon>
        <taxon>Eucarida</taxon>
        <taxon>Decapoda</taxon>
        <taxon>Pleocyemata</taxon>
        <taxon>Brachyura</taxon>
        <taxon>Eubrachyura</taxon>
        <taxon>Portunoidea</taxon>
        <taxon>Portunidae</taxon>
        <taxon>Portuninae</taxon>
        <taxon>Portunus</taxon>
    </lineage>
</organism>
<sequence length="90" mass="9974">MRKARASGYLPGILLLLFTVITGLDWTLLFCPTSTVAHSFLPPHPSSSPTPWYSMEKKVIAKHGDASDKENGAVTRWSRKKAAHTNVFFS</sequence>
<dbReference type="Proteomes" id="UP000324222">
    <property type="component" value="Unassembled WGS sequence"/>
</dbReference>
<proteinExistence type="predicted"/>
<evidence type="ECO:0000313" key="1">
    <source>
        <dbReference type="EMBL" id="MPC27805.1"/>
    </source>
</evidence>
<protein>
    <submittedName>
        <fullName evidence="1">Uncharacterized protein</fullName>
    </submittedName>
</protein>
<keyword evidence="2" id="KW-1185">Reference proteome</keyword>
<comment type="caution">
    <text evidence="1">The sequence shown here is derived from an EMBL/GenBank/DDBJ whole genome shotgun (WGS) entry which is preliminary data.</text>
</comment>
<reference evidence="1 2" key="1">
    <citation type="submission" date="2019-05" db="EMBL/GenBank/DDBJ databases">
        <title>Another draft genome of Portunus trituberculatus and its Hox gene families provides insights of decapod evolution.</title>
        <authorList>
            <person name="Jeong J.-H."/>
            <person name="Song I."/>
            <person name="Kim S."/>
            <person name="Choi T."/>
            <person name="Kim D."/>
            <person name="Ryu S."/>
            <person name="Kim W."/>
        </authorList>
    </citation>
    <scope>NUCLEOTIDE SEQUENCE [LARGE SCALE GENOMIC DNA]</scope>
    <source>
        <tissue evidence="1">Muscle</tissue>
    </source>
</reference>
<accession>A0A5B7E382</accession>
<evidence type="ECO:0000313" key="2">
    <source>
        <dbReference type="Proteomes" id="UP000324222"/>
    </source>
</evidence>
<dbReference type="EMBL" id="VSRR010001806">
    <property type="protein sequence ID" value="MPC27805.1"/>
    <property type="molecule type" value="Genomic_DNA"/>
</dbReference>